<evidence type="ECO:0000256" key="10">
    <source>
        <dbReference type="ARBA" id="ARBA00022989"/>
    </source>
</evidence>
<evidence type="ECO:0000256" key="2">
    <source>
        <dbReference type="ARBA" id="ARBA00001941"/>
    </source>
</evidence>
<dbReference type="GO" id="GO:0030178">
    <property type="term" value="P:negative regulation of Wnt signaling pathway"/>
    <property type="evidence" value="ECO:0007669"/>
    <property type="project" value="InterPro"/>
</dbReference>
<evidence type="ECO:0000256" key="6">
    <source>
        <dbReference type="ARBA" id="ARBA00022692"/>
    </source>
</evidence>
<dbReference type="Proteomes" id="UP000041254">
    <property type="component" value="Unassembled WGS sequence"/>
</dbReference>
<evidence type="ECO:0000256" key="12">
    <source>
        <dbReference type="ARBA" id="ARBA00023136"/>
    </source>
</evidence>
<dbReference type="GO" id="GO:0046872">
    <property type="term" value="F:metal ion binding"/>
    <property type="evidence" value="ECO:0007669"/>
    <property type="project" value="UniProtKB-KW"/>
</dbReference>
<gene>
    <name evidence="15" type="ORF">Vbra_3706</name>
</gene>
<comment type="cofactor">
    <cofactor evidence="1">
        <name>Mn(2+)</name>
        <dbReference type="ChEBI" id="CHEBI:29035"/>
    </cofactor>
</comment>
<evidence type="ECO:0000256" key="4">
    <source>
        <dbReference type="ARBA" id="ARBA00008261"/>
    </source>
</evidence>
<dbReference type="InterPro" id="IPR040230">
    <property type="entry name" value="TIKI1/2-like"/>
</dbReference>
<accession>A0A0G4EFW6</accession>
<dbReference type="STRING" id="1169540.A0A0G4EFW6"/>
<dbReference type="Gene3D" id="3.40.50.720">
    <property type="entry name" value="NAD(P)-binding Rossmann-like Domain"/>
    <property type="match status" value="1"/>
</dbReference>
<feature type="domain" description="NAD-dependent epimerase/dehydratase" evidence="14">
    <location>
        <begin position="4"/>
        <end position="253"/>
    </location>
</feature>
<keyword evidence="9" id="KW-0378">Hydrolase</keyword>
<evidence type="ECO:0000256" key="13">
    <source>
        <dbReference type="ARBA" id="ARBA00023180"/>
    </source>
</evidence>
<dbReference type="GO" id="GO:0016020">
    <property type="term" value="C:membrane"/>
    <property type="evidence" value="ECO:0007669"/>
    <property type="project" value="UniProtKB-SubCell"/>
</dbReference>
<dbReference type="VEuPathDB" id="CryptoDB:Vbra_3706"/>
<dbReference type="PANTHER" id="PTHR31120">
    <property type="entry name" value="METALLOPROTEASE TIKI"/>
    <property type="match status" value="1"/>
</dbReference>
<dbReference type="AlphaFoldDB" id="A0A0G4EFW6"/>
<keyword evidence="16" id="KW-1185">Reference proteome</keyword>
<proteinExistence type="inferred from homology"/>
<evidence type="ECO:0000256" key="11">
    <source>
        <dbReference type="ARBA" id="ARBA00023049"/>
    </source>
</evidence>
<keyword evidence="13" id="KW-0325">Glycoprotein</keyword>
<dbReference type="InParanoid" id="A0A0G4EFW6"/>
<keyword evidence="8" id="KW-0732">Signal</keyword>
<keyword evidence="5" id="KW-0645">Protease</keyword>
<comment type="similarity">
    <text evidence="4">Belongs to the TIKI family.</text>
</comment>
<dbReference type="GO" id="GO:0006508">
    <property type="term" value="P:proteolysis"/>
    <property type="evidence" value="ECO:0007669"/>
    <property type="project" value="UniProtKB-KW"/>
</dbReference>
<dbReference type="Pfam" id="PF01370">
    <property type="entry name" value="Epimerase"/>
    <property type="match status" value="1"/>
</dbReference>
<evidence type="ECO:0000256" key="1">
    <source>
        <dbReference type="ARBA" id="ARBA00001936"/>
    </source>
</evidence>
<dbReference type="GO" id="GO:0004222">
    <property type="term" value="F:metalloendopeptidase activity"/>
    <property type="evidence" value="ECO:0007669"/>
    <property type="project" value="TreeGrafter"/>
</dbReference>
<evidence type="ECO:0000256" key="5">
    <source>
        <dbReference type="ARBA" id="ARBA00022670"/>
    </source>
</evidence>
<evidence type="ECO:0000256" key="3">
    <source>
        <dbReference type="ARBA" id="ARBA00004479"/>
    </source>
</evidence>
<sequence length="856" mass="95927">MASVLVLGGTSFVGRGLLECLVQRDDAHDIVMVNRGNKYFGTDDPFGGCVPRVKADRCRRDEFRQSLIDLTAKKRQTNGAKWKWTAVVDFSAFSPLDIDCSLRALEGSFQLYVFISSDSVYEVCDTQRWSGRSHVCEDDAVRPVDEVEAARLNRKDRYGHRKLACEEWLSRWLCDGRGGRADGSPHSPPRIVALRLSDVIGPYDNTYRFWAYWFWVRCSHTEPIDLPEHYKQQRLSITYSHDVVRVIVALINDAIRPSHEPSQPAAKRPRLMQPPSGQAALETYNVACEEAMDIREFLTQVAGCTDKDTSPRFRVIDNENDTGYTCLLPSVERLQPLDVSKVTAAMKALDTGFTLTPVGEAIRATCKWCRQAVETHPDEAVRAARQLPACVRRAVWQHYGFSQDDFSSSSSSDSNSGGERSLLKMVTGFVTQTVRRCIVAIVLCSLCSVLATADGLLRRPSGQRRLQGDAKPFIWKVEDTQRGEVAAYLVGTIHLPYRLLEGPSLSLVSTLVQRAHPDAFLLEVNVTNKELPSVPLNNTLKHHLKEYPDVQEKLNAFYGYLQRFSSPFSMMALPVHWAMTVEMMPPLFATASLSLLLEFEDFSEELMASGGLTVDGYVASLGRQSEGVGVGGIETVSEVMDLVFNDTDISFAEQMHFLNATLTMLEVYTKHWEDKPPPMMASPNSPLVHAWKSGDEQLLGKLVSDEGMDVTEIDLVRRLPSSGESVYTDYFDEGLVAELEALEGSQGEVGTLFKKKLLAERNQLWIRRMRHILQHARSDDPTKADSPCRPLFVFAFGVGHFLAESDSVLDLLRDAGYKVTRVERARQIPRRGSNTCGLSNDGLRRLTQGEDWPLIR</sequence>
<dbReference type="OrthoDB" id="16464at2759"/>
<keyword evidence="6" id="KW-0812">Transmembrane</keyword>
<dbReference type="EMBL" id="CDMY01000214">
    <property type="protein sequence ID" value="CEL94270.1"/>
    <property type="molecule type" value="Genomic_DNA"/>
</dbReference>
<dbReference type="InterPro" id="IPR036291">
    <property type="entry name" value="NAD(P)-bd_dom_sf"/>
</dbReference>
<evidence type="ECO:0000313" key="15">
    <source>
        <dbReference type="EMBL" id="CEL94270.1"/>
    </source>
</evidence>
<dbReference type="Pfam" id="PF01963">
    <property type="entry name" value="TraB_PrgY_gumN"/>
    <property type="match status" value="1"/>
</dbReference>
<dbReference type="SUPFAM" id="SSF51735">
    <property type="entry name" value="NAD(P)-binding Rossmann-fold domains"/>
    <property type="match status" value="1"/>
</dbReference>
<dbReference type="InterPro" id="IPR001509">
    <property type="entry name" value="Epimerase_deHydtase"/>
</dbReference>
<reference evidence="15 16" key="1">
    <citation type="submission" date="2014-11" db="EMBL/GenBank/DDBJ databases">
        <authorList>
            <person name="Zhu J."/>
            <person name="Qi W."/>
            <person name="Song R."/>
        </authorList>
    </citation>
    <scope>NUCLEOTIDE SEQUENCE [LARGE SCALE GENOMIC DNA]</scope>
</reference>
<comment type="subcellular location">
    <subcellularLocation>
        <location evidence="3">Membrane</location>
        <topology evidence="3">Single-pass type I membrane protein</topology>
    </subcellularLocation>
</comment>
<evidence type="ECO:0000256" key="8">
    <source>
        <dbReference type="ARBA" id="ARBA00022729"/>
    </source>
</evidence>
<dbReference type="CDD" id="cd14789">
    <property type="entry name" value="Tiki"/>
    <property type="match status" value="1"/>
</dbReference>
<evidence type="ECO:0000259" key="14">
    <source>
        <dbReference type="Pfam" id="PF01370"/>
    </source>
</evidence>
<protein>
    <recommendedName>
        <fullName evidence="14">NAD-dependent epimerase/dehydratase domain-containing protein</fullName>
    </recommendedName>
</protein>
<keyword evidence="10" id="KW-1133">Transmembrane helix</keyword>
<evidence type="ECO:0000256" key="7">
    <source>
        <dbReference type="ARBA" id="ARBA00022723"/>
    </source>
</evidence>
<evidence type="ECO:0000256" key="9">
    <source>
        <dbReference type="ARBA" id="ARBA00022801"/>
    </source>
</evidence>
<keyword evidence="7" id="KW-0479">Metal-binding</keyword>
<name>A0A0G4EFW6_VITBC</name>
<organism evidence="15 16">
    <name type="scientific">Vitrella brassicaformis (strain CCMP3155)</name>
    <dbReference type="NCBI Taxonomy" id="1169540"/>
    <lineage>
        <taxon>Eukaryota</taxon>
        <taxon>Sar</taxon>
        <taxon>Alveolata</taxon>
        <taxon>Colpodellida</taxon>
        <taxon>Vitrellaceae</taxon>
        <taxon>Vitrella</taxon>
    </lineage>
</organism>
<keyword evidence="11" id="KW-0482">Metalloprotease</keyword>
<evidence type="ECO:0000313" key="16">
    <source>
        <dbReference type="Proteomes" id="UP000041254"/>
    </source>
</evidence>
<dbReference type="InterPro" id="IPR002816">
    <property type="entry name" value="TraB/PrgY/GumN_fam"/>
</dbReference>
<dbReference type="PANTHER" id="PTHR31120:SF6">
    <property type="entry name" value="METALLOPROTEASE TIKI HOMOLOG"/>
    <property type="match status" value="1"/>
</dbReference>
<comment type="cofactor">
    <cofactor evidence="2">
        <name>Co(2+)</name>
        <dbReference type="ChEBI" id="CHEBI:48828"/>
    </cofactor>
</comment>
<keyword evidence="12" id="KW-0472">Membrane</keyword>